<reference evidence="1" key="1">
    <citation type="journal article" date="2022" name="Int. J. Mol. Sci.">
        <title>Draft Genome of Tanacetum Coccineum: Genomic Comparison of Closely Related Tanacetum-Family Plants.</title>
        <authorList>
            <person name="Yamashiro T."/>
            <person name="Shiraishi A."/>
            <person name="Nakayama K."/>
            <person name="Satake H."/>
        </authorList>
    </citation>
    <scope>NUCLEOTIDE SEQUENCE</scope>
</reference>
<dbReference type="GO" id="GO:0003964">
    <property type="term" value="F:RNA-directed DNA polymerase activity"/>
    <property type="evidence" value="ECO:0007669"/>
    <property type="project" value="UniProtKB-KW"/>
</dbReference>
<dbReference type="EMBL" id="BQNB010009517">
    <property type="protein sequence ID" value="GJS64616.1"/>
    <property type="molecule type" value="Genomic_DNA"/>
</dbReference>
<reference evidence="1" key="2">
    <citation type="submission" date="2022-01" db="EMBL/GenBank/DDBJ databases">
        <authorList>
            <person name="Yamashiro T."/>
            <person name="Shiraishi A."/>
            <person name="Satake H."/>
            <person name="Nakayama K."/>
        </authorList>
    </citation>
    <scope>NUCLEOTIDE SEQUENCE</scope>
</reference>
<dbReference type="SUPFAM" id="SSF53098">
    <property type="entry name" value="Ribonuclease H-like"/>
    <property type="match status" value="1"/>
</dbReference>
<gene>
    <name evidence="1" type="ORF">Tco_0679180</name>
</gene>
<proteinExistence type="predicted"/>
<comment type="caution">
    <text evidence="1">The sequence shown here is derived from an EMBL/GenBank/DDBJ whole genome shotgun (WGS) entry which is preliminary data.</text>
</comment>
<dbReference type="InterPro" id="IPR012337">
    <property type="entry name" value="RNaseH-like_sf"/>
</dbReference>
<protein>
    <submittedName>
        <fullName evidence="1">Reverse transcriptase domain-containing protein</fullName>
    </submittedName>
</protein>
<dbReference type="Proteomes" id="UP001151760">
    <property type="component" value="Unassembled WGS sequence"/>
</dbReference>
<evidence type="ECO:0000313" key="2">
    <source>
        <dbReference type="Proteomes" id="UP001151760"/>
    </source>
</evidence>
<keyword evidence="2" id="KW-1185">Reference proteome</keyword>
<name>A0ABQ4XH64_9ASTR</name>
<sequence length="485" mass="53679">MKANIATYVSKCLTCAKVKAEHQRPSGLLVQPEIPQWKWDNITMDFVTKLPKSSQGYDTIWVIVDQFTKSSIFMPMRETDAMDKLARMYLKEVTSEGFGYKFGYEYCISSANRRTKRENHLNSRGYATCNHLETTIVFIFPNCTDIGAAKISKFRAKQVTEGCATLEMVRAAVGKYRRALGNSCYATSIGSSEDADVAEVDSGLKRKRATGDDGAGPSKRVRHLSLGLSTSTKRSSGASPRLMPKRVSRAIVIPLRPVRMLHSPQHRLVPRPSMYASGSVERSLIRSIQKDGRSGAKGQLVDAQAEQSLSRSYAQYLAEGGKWPLLGGKNNHFAGLDDFRHKVEGLLEKQEDKWLLSLGLLPCCHEHFGIARGQAVLWGSDVVSVPWLVVRQETVDGNCMKARLADSACRTVPGLERDQITPVVYYLCQSSWDILKFLSHLRKEGPVDGVLEAPCHKAGEKEWGEGVKAILMLVVGAGAPPPFGW</sequence>
<keyword evidence="1" id="KW-0808">Transferase</keyword>
<accession>A0ABQ4XH64</accession>
<organism evidence="1 2">
    <name type="scientific">Tanacetum coccineum</name>
    <dbReference type="NCBI Taxonomy" id="301880"/>
    <lineage>
        <taxon>Eukaryota</taxon>
        <taxon>Viridiplantae</taxon>
        <taxon>Streptophyta</taxon>
        <taxon>Embryophyta</taxon>
        <taxon>Tracheophyta</taxon>
        <taxon>Spermatophyta</taxon>
        <taxon>Magnoliopsida</taxon>
        <taxon>eudicotyledons</taxon>
        <taxon>Gunneridae</taxon>
        <taxon>Pentapetalae</taxon>
        <taxon>asterids</taxon>
        <taxon>campanulids</taxon>
        <taxon>Asterales</taxon>
        <taxon>Asteraceae</taxon>
        <taxon>Asteroideae</taxon>
        <taxon>Anthemideae</taxon>
        <taxon>Anthemidinae</taxon>
        <taxon>Tanacetum</taxon>
    </lineage>
</organism>
<dbReference type="PANTHER" id="PTHR45835">
    <property type="entry name" value="YALI0A06105P"/>
    <property type="match status" value="1"/>
</dbReference>
<keyword evidence="1" id="KW-0695">RNA-directed DNA polymerase</keyword>
<keyword evidence="1" id="KW-0548">Nucleotidyltransferase</keyword>
<dbReference type="Gene3D" id="3.30.420.10">
    <property type="entry name" value="Ribonuclease H-like superfamily/Ribonuclease H"/>
    <property type="match status" value="1"/>
</dbReference>
<dbReference type="PANTHER" id="PTHR45835:SF99">
    <property type="entry name" value="CHROMO DOMAIN-CONTAINING PROTEIN-RELATED"/>
    <property type="match status" value="1"/>
</dbReference>
<evidence type="ECO:0000313" key="1">
    <source>
        <dbReference type="EMBL" id="GJS64616.1"/>
    </source>
</evidence>
<dbReference type="InterPro" id="IPR036397">
    <property type="entry name" value="RNaseH_sf"/>
</dbReference>